<reference evidence="1" key="1">
    <citation type="submission" date="2020-10" db="EMBL/GenBank/DDBJ databases">
        <title>The Whole-Genome Sequence of Metschnikowia persimmonesis, a Novel Endophytic Yeast Species Isolated from Medicinal Plant Diospyros kaki Thumb.</title>
        <authorList>
            <person name="Rahmat E."/>
            <person name="Kang Y."/>
        </authorList>
    </citation>
    <scope>NUCLEOTIDE SEQUENCE</scope>
    <source>
        <strain evidence="1">KIOM G15050</strain>
    </source>
</reference>
<organism evidence="1 2">
    <name type="scientific">Metschnikowia pulcherrima</name>
    <dbReference type="NCBI Taxonomy" id="27326"/>
    <lineage>
        <taxon>Eukaryota</taxon>
        <taxon>Fungi</taxon>
        <taxon>Dikarya</taxon>
        <taxon>Ascomycota</taxon>
        <taxon>Saccharomycotina</taxon>
        <taxon>Pichiomycetes</taxon>
        <taxon>Metschnikowiaceae</taxon>
        <taxon>Metschnikowia</taxon>
    </lineage>
</organism>
<dbReference type="OrthoDB" id="4080914at2759"/>
<protein>
    <submittedName>
        <fullName evidence="1">Uncharacterized protein</fullName>
    </submittedName>
</protein>
<keyword evidence="2" id="KW-1185">Reference proteome</keyword>
<proteinExistence type="predicted"/>
<dbReference type="EMBL" id="JACBPP010000005">
    <property type="protein sequence ID" value="KAF8001585.1"/>
    <property type="molecule type" value="Genomic_DNA"/>
</dbReference>
<evidence type="ECO:0000313" key="1">
    <source>
        <dbReference type="EMBL" id="KAF8001585.1"/>
    </source>
</evidence>
<gene>
    <name evidence="1" type="ORF">HF325_004086</name>
</gene>
<evidence type="ECO:0000313" key="2">
    <source>
        <dbReference type="Proteomes" id="UP000649328"/>
    </source>
</evidence>
<sequence length="204" mass="22693">MEKNTDIHENIHTISSLLHSHVLETDAQIKLLQQTAHLLTWGQDVTGAASPTLNDLTCQITLSDDEAVILELEKTRTDLLMEIQEESYISSKLRAMITECEELVGGVTTYYNNIQDSKTREDAAMEEHVKNLGDSAVKRVGETIRANSSTIDVSQKSLYAGVKEVLQTIEQDGSHLVGMDAQSQLSEAIDMLNEKYECLTQARL</sequence>
<dbReference type="AlphaFoldDB" id="A0A8H7GR40"/>
<comment type="caution">
    <text evidence="1">The sequence shown here is derived from an EMBL/GenBank/DDBJ whole genome shotgun (WGS) entry which is preliminary data.</text>
</comment>
<accession>A0A8H7GR40</accession>
<name>A0A8H7GR40_9ASCO</name>
<dbReference type="Proteomes" id="UP000649328">
    <property type="component" value="Unassembled WGS sequence"/>
</dbReference>